<evidence type="ECO:0000313" key="5">
    <source>
        <dbReference type="Proteomes" id="UP000758856"/>
    </source>
</evidence>
<keyword evidence="5" id="KW-1185">Reference proteome</keyword>
<dbReference type="PIRSF" id="PIRSF003230">
    <property type="entry name" value="YbgC"/>
    <property type="match status" value="1"/>
</dbReference>
<gene>
    <name evidence="3" type="ORF">GCM10008170_27570</name>
    <name evidence="4" type="ORF">JOD31_002771</name>
</gene>
<keyword evidence="2 4" id="KW-0378">Hydrolase</keyword>
<dbReference type="AlphaFoldDB" id="A0A9W6IV26"/>
<dbReference type="EMBL" id="JAFBCY010000003">
    <property type="protein sequence ID" value="MBM7852529.1"/>
    <property type="molecule type" value="Genomic_DNA"/>
</dbReference>
<dbReference type="PANTHER" id="PTHR31793:SF37">
    <property type="entry name" value="ACYL-COA THIOESTER HYDROLASE YBGC"/>
    <property type="match status" value="1"/>
</dbReference>
<name>A0A9W6IV26_9HYPH</name>
<comment type="caution">
    <text evidence="3">The sequence shown here is derived from an EMBL/GenBank/DDBJ whole genome shotgun (WGS) entry which is preliminary data.</text>
</comment>
<comment type="similarity">
    <text evidence="1">Belongs to the 4-hydroxybenzoyl-CoA thioesterase family.</text>
</comment>
<dbReference type="SUPFAM" id="SSF54637">
    <property type="entry name" value="Thioesterase/thiol ester dehydrase-isomerase"/>
    <property type="match status" value="1"/>
</dbReference>
<evidence type="ECO:0000256" key="2">
    <source>
        <dbReference type="ARBA" id="ARBA00022801"/>
    </source>
</evidence>
<dbReference type="RefSeq" id="WP_204950913.1">
    <property type="nucleotide sequence ID" value="NZ_BSFF01000003.1"/>
</dbReference>
<sequence length="146" mass="16880">MTANLDDGLGGRLEGVRHVLTLRIYYEDTDFSGAVYHANYLRYMERGRTEILRAIGFDHRKLWETVREGFVVRRMTVDYLRPARMDDVVAITTWVHDVKQASLTLGQSVTRDGETLVTGLAVCAYVREGRPVRMPERMRKEMARTE</sequence>
<evidence type="ECO:0000313" key="6">
    <source>
        <dbReference type="Proteomes" id="UP001143400"/>
    </source>
</evidence>
<organism evidence="3 6">
    <name type="scientific">Methylopila capsulata</name>
    <dbReference type="NCBI Taxonomy" id="61654"/>
    <lineage>
        <taxon>Bacteria</taxon>
        <taxon>Pseudomonadati</taxon>
        <taxon>Pseudomonadota</taxon>
        <taxon>Alphaproteobacteria</taxon>
        <taxon>Hyphomicrobiales</taxon>
        <taxon>Methylopilaceae</taxon>
        <taxon>Methylopila</taxon>
    </lineage>
</organism>
<evidence type="ECO:0000313" key="3">
    <source>
        <dbReference type="EMBL" id="GLK56738.1"/>
    </source>
</evidence>
<evidence type="ECO:0000256" key="1">
    <source>
        <dbReference type="ARBA" id="ARBA00005953"/>
    </source>
</evidence>
<dbReference type="InterPro" id="IPR014166">
    <property type="entry name" value="Tol-Pal_acyl-CoA_thioesterase"/>
</dbReference>
<dbReference type="PANTHER" id="PTHR31793">
    <property type="entry name" value="4-HYDROXYBENZOYL-COA THIOESTERASE FAMILY MEMBER"/>
    <property type="match status" value="1"/>
</dbReference>
<dbReference type="GO" id="GO:0047617">
    <property type="term" value="F:fatty acyl-CoA hydrolase activity"/>
    <property type="evidence" value="ECO:0007669"/>
    <property type="project" value="TreeGrafter"/>
</dbReference>
<dbReference type="Proteomes" id="UP001143400">
    <property type="component" value="Unassembled WGS sequence"/>
</dbReference>
<dbReference type="NCBIfam" id="TIGR02799">
    <property type="entry name" value="thio_ybgC"/>
    <property type="match status" value="1"/>
</dbReference>
<protein>
    <submittedName>
        <fullName evidence="4">Acyl-CoA thioester hydrolase</fullName>
        <ecNumber evidence="4">3.1.2.-</ecNumber>
    </submittedName>
    <submittedName>
        <fullName evidence="3">Tol-pal system-associated acyl-CoA thioesterase</fullName>
    </submittedName>
</protein>
<dbReference type="InterPro" id="IPR006684">
    <property type="entry name" value="YbgC/YbaW"/>
</dbReference>
<reference evidence="3" key="1">
    <citation type="journal article" date="2014" name="Int. J. Syst. Evol. Microbiol.">
        <title>Complete genome sequence of Corynebacterium casei LMG S-19264T (=DSM 44701T), isolated from a smear-ripened cheese.</title>
        <authorList>
            <consortium name="US DOE Joint Genome Institute (JGI-PGF)"/>
            <person name="Walter F."/>
            <person name="Albersmeier A."/>
            <person name="Kalinowski J."/>
            <person name="Ruckert C."/>
        </authorList>
    </citation>
    <scope>NUCLEOTIDE SEQUENCE</scope>
    <source>
        <strain evidence="3">VKM B-1606</strain>
    </source>
</reference>
<dbReference type="EMBL" id="BSFF01000003">
    <property type="protein sequence ID" value="GLK56738.1"/>
    <property type="molecule type" value="Genomic_DNA"/>
</dbReference>
<dbReference type="Pfam" id="PF13279">
    <property type="entry name" value="4HBT_2"/>
    <property type="match status" value="1"/>
</dbReference>
<evidence type="ECO:0000313" key="4">
    <source>
        <dbReference type="EMBL" id="MBM7852529.1"/>
    </source>
</evidence>
<dbReference type="FunFam" id="3.10.129.10:FF:000004">
    <property type="entry name" value="Tol-pal system-associated acyl-CoA thioesterase"/>
    <property type="match status" value="1"/>
</dbReference>
<reference evidence="4 5" key="2">
    <citation type="submission" date="2021-01" db="EMBL/GenBank/DDBJ databases">
        <title>Genomic Encyclopedia of Type Strains, Phase IV (KMG-IV): sequencing the most valuable type-strain genomes for metagenomic binning, comparative biology and taxonomic classification.</title>
        <authorList>
            <person name="Goeker M."/>
        </authorList>
    </citation>
    <scope>NUCLEOTIDE SEQUENCE [LARGE SCALE GENOMIC DNA]</scope>
    <source>
        <strain evidence="4 5">DSM 6130</strain>
    </source>
</reference>
<reference evidence="3" key="3">
    <citation type="submission" date="2023-01" db="EMBL/GenBank/DDBJ databases">
        <authorList>
            <person name="Sun Q."/>
            <person name="Evtushenko L."/>
        </authorList>
    </citation>
    <scope>NUCLEOTIDE SEQUENCE</scope>
    <source>
        <strain evidence="3">VKM B-1606</strain>
    </source>
</reference>
<dbReference type="EC" id="3.1.2.-" evidence="4"/>
<proteinExistence type="inferred from homology"/>
<dbReference type="NCBIfam" id="TIGR00051">
    <property type="entry name" value="YbgC/FadM family acyl-CoA thioesterase"/>
    <property type="match status" value="1"/>
</dbReference>
<dbReference type="InterPro" id="IPR050563">
    <property type="entry name" value="4-hydroxybenzoyl-CoA_TE"/>
</dbReference>
<dbReference type="Proteomes" id="UP000758856">
    <property type="component" value="Unassembled WGS sequence"/>
</dbReference>
<dbReference type="Gene3D" id="3.10.129.10">
    <property type="entry name" value="Hotdog Thioesterase"/>
    <property type="match status" value="1"/>
</dbReference>
<dbReference type="InterPro" id="IPR029069">
    <property type="entry name" value="HotDog_dom_sf"/>
</dbReference>
<dbReference type="CDD" id="cd00586">
    <property type="entry name" value="4HBT"/>
    <property type="match status" value="1"/>
</dbReference>
<accession>A0A9W6IV26</accession>